<dbReference type="InterPro" id="IPR022630">
    <property type="entry name" value="S-AdoMet_synt_C"/>
</dbReference>
<dbReference type="KEGG" id="dcm:NIES806_07320"/>
<dbReference type="GO" id="GO:0000287">
    <property type="term" value="F:magnesium ion binding"/>
    <property type="evidence" value="ECO:0007669"/>
    <property type="project" value="UniProtKB-UniRule"/>
</dbReference>
<evidence type="ECO:0000256" key="5">
    <source>
        <dbReference type="ARBA" id="ARBA00022723"/>
    </source>
</evidence>
<feature type="binding site" description="in other chain" evidence="10">
    <location>
        <position position="110"/>
    </location>
    <ligand>
        <name>L-methionine</name>
        <dbReference type="ChEBI" id="CHEBI:57844"/>
        <note>ligand shared between two neighboring subunits</note>
    </ligand>
</feature>
<evidence type="ECO:0000256" key="2">
    <source>
        <dbReference type="ARBA" id="ARBA00009685"/>
    </source>
</evidence>
<dbReference type="Gene3D" id="3.30.300.10">
    <property type="match status" value="3"/>
</dbReference>
<comment type="cofactor">
    <cofactor evidence="10">
        <name>Mg(2+)</name>
        <dbReference type="ChEBI" id="CHEBI:18420"/>
    </cofactor>
    <text evidence="10">Binds 2 divalent ions per subunit.</text>
</comment>
<dbReference type="GO" id="GO:0005737">
    <property type="term" value="C:cytoplasm"/>
    <property type="evidence" value="ECO:0007669"/>
    <property type="project" value="UniProtKB-SubCell"/>
</dbReference>
<feature type="binding site" description="in other chain" evidence="10">
    <location>
        <position position="301"/>
    </location>
    <ligand>
        <name>L-methionine</name>
        <dbReference type="ChEBI" id="CHEBI:57844"/>
        <note>ligand shared between two neighboring subunits</note>
    </ligand>
</feature>
<feature type="domain" description="S-adenosylmethionine synthetase central" evidence="14">
    <location>
        <begin position="135"/>
        <end position="262"/>
    </location>
</feature>
<feature type="binding site" evidence="10">
    <location>
        <position position="28"/>
    </location>
    <ligand>
        <name>Mg(2+)</name>
        <dbReference type="ChEBI" id="CHEBI:18420"/>
    </ligand>
</feature>
<feature type="binding site" description="in other chain" evidence="10">
    <location>
        <position position="26"/>
    </location>
    <ligand>
        <name>ATP</name>
        <dbReference type="ChEBI" id="CHEBI:30616"/>
        <note>ligand shared between two neighboring subunits</note>
    </ligand>
</feature>
<comment type="catalytic activity">
    <reaction evidence="10">
        <text>L-methionine + ATP + H2O = S-adenosyl-L-methionine + phosphate + diphosphate</text>
        <dbReference type="Rhea" id="RHEA:21080"/>
        <dbReference type="ChEBI" id="CHEBI:15377"/>
        <dbReference type="ChEBI" id="CHEBI:30616"/>
        <dbReference type="ChEBI" id="CHEBI:33019"/>
        <dbReference type="ChEBI" id="CHEBI:43474"/>
        <dbReference type="ChEBI" id="CHEBI:57844"/>
        <dbReference type="ChEBI" id="CHEBI:59789"/>
        <dbReference type="EC" id="2.5.1.6"/>
    </reaction>
</comment>
<feature type="binding site" description="in other chain" evidence="10">
    <location>
        <position position="67"/>
    </location>
    <ligand>
        <name>L-methionine</name>
        <dbReference type="ChEBI" id="CHEBI:57844"/>
        <note>ligand shared between two neighboring subunits</note>
    </ligand>
</feature>
<name>A0A1Z4UZ47_9CYAN</name>
<dbReference type="PROSITE" id="PS00377">
    <property type="entry name" value="ADOMET_SYNTHASE_2"/>
    <property type="match status" value="1"/>
</dbReference>
<dbReference type="EMBL" id="AP018316">
    <property type="protein sequence ID" value="BAZ84542.1"/>
    <property type="molecule type" value="Genomic_DNA"/>
</dbReference>
<evidence type="ECO:0000256" key="11">
    <source>
        <dbReference type="RuleBase" id="RU000542"/>
    </source>
</evidence>
<feature type="binding site" evidence="10">
    <location>
        <position position="297"/>
    </location>
    <ligand>
        <name>ATP</name>
        <dbReference type="ChEBI" id="CHEBI:30616"/>
        <note>ligand shared between two neighboring subunits</note>
    </ligand>
</feature>
<dbReference type="CDD" id="cd18079">
    <property type="entry name" value="S-AdoMet_synt"/>
    <property type="match status" value="1"/>
</dbReference>
<dbReference type="FunFam" id="3.30.300.10:FF:000003">
    <property type="entry name" value="S-adenosylmethionine synthase"/>
    <property type="match status" value="1"/>
</dbReference>
<comment type="pathway">
    <text evidence="1 10">Amino-acid biosynthesis; S-adenosyl-L-methionine biosynthesis; S-adenosyl-L-methionine from L-methionine: step 1/1.</text>
</comment>
<dbReference type="GO" id="GO:0006730">
    <property type="term" value="P:one-carbon metabolic process"/>
    <property type="evidence" value="ECO:0007669"/>
    <property type="project" value="UniProtKB-KW"/>
</dbReference>
<protein>
    <recommendedName>
        <fullName evidence="10">S-adenosylmethionine synthase</fullName>
        <shortName evidence="10">AdoMet synthase</shortName>
        <ecNumber evidence="10">2.5.1.6</ecNumber>
    </recommendedName>
    <alternativeName>
        <fullName evidence="10">MAT</fullName>
    </alternativeName>
    <alternativeName>
        <fullName evidence="10">Methionine adenosyltransferase</fullName>
    </alternativeName>
</protein>
<comment type="subcellular location">
    <subcellularLocation>
        <location evidence="10 11">Cytoplasm</location>
    </subcellularLocation>
</comment>
<keyword evidence="8 10" id="KW-0460">Magnesium</keyword>
<accession>A0A1Z4UZ47</accession>
<evidence type="ECO:0000256" key="1">
    <source>
        <dbReference type="ARBA" id="ARBA00005224"/>
    </source>
</evidence>
<dbReference type="InterPro" id="IPR002133">
    <property type="entry name" value="S-AdoMet_synthetase"/>
</dbReference>
<evidence type="ECO:0000256" key="6">
    <source>
        <dbReference type="ARBA" id="ARBA00022741"/>
    </source>
</evidence>
<evidence type="ECO:0000259" key="15">
    <source>
        <dbReference type="Pfam" id="PF02773"/>
    </source>
</evidence>
<dbReference type="Pfam" id="PF00438">
    <property type="entry name" value="S-AdoMet_synt_N"/>
    <property type="match status" value="1"/>
</dbReference>
<evidence type="ECO:0000313" key="17">
    <source>
        <dbReference type="Proteomes" id="UP000218702"/>
    </source>
</evidence>
<dbReference type="InterPro" id="IPR022628">
    <property type="entry name" value="S-AdoMet_synt_N"/>
</dbReference>
<feature type="binding site" evidence="10">
    <location>
        <position position="54"/>
    </location>
    <ligand>
        <name>K(+)</name>
        <dbReference type="ChEBI" id="CHEBI:29103"/>
    </ligand>
</feature>
<keyword evidence="10" id="KW-0963">Cytoplasm</keyword>
<dbReference type="AlphaFoldDB" id="A0A1Z4UZ47"/>
<dbReference type="InterPro" id="IPR022636">
    <property type="entry name" value="S-AdoMet_synthetase_sfam"/>
</dbReference>
<dbReference type="InterPro" id="IPR022629">
    <property type="entry name" value="S-AdoMet_synt_central"/>
</dbReference>
<dbReference type="UniPathway" id="UPA00315">
    <property type="reaction ID" value="UER00080"/>
</dbReference>
<dbReference type="GO" id="GO:0004478">
    <property type="term" value="F:methionine adenosyltransferase activity"/>
    <property type="evidence" value="ECO:0007669"/>
    <property type="project" value="UniProtKB-UniRule"/>
</dbReference>
<feature type="binding site" evidence="10">
    <location>
        <position position="270"/>
    </location>
    <ligand>
        <name>L-methionine</name>
        <dbReference type="ChEBI" id="CHEBI:57844"/>
        <note>ligand shared between two neighboring subunits</note>
    </ligand>
</feature>
<dbReference type="SUPFAM" id="SSF55973">
    <property type="entry name" value="S-adenosylmethionine synthetase"/>
    <property type="match status" value="3"/>
</dbReference>
<keyword evidence="7 10" id="KW-0067">ATP-binding</keyword>
<gene>
    <name evidence="10" type="primary">metK</name>
    <name evidence="16" type="ORF">NIES806_07320</name>
</gene>
<feature type="binding site" description="in other chain" evidence="10">
    <location>
        <begin position="185"/>
        <end position="187"/>
    </location>
    <ligand>
        <name>ATP</name>
        <dbReference type="ChEBI" id="CHEBI:30616"/>
        <note>ligand shared between two neighboring subunits</note>
    </ligand>
</feature>
<comment type="function">
    <text evidence="10">Catalyzes the formation of S-adenosylmethionine (AdoMet) from methionine and ATP. The overall synthetic reaction is composed of two sequential steps, AdoMet formation and the subsequent tripolyphosphate hydrolysis which occurs prior to release of AdoMet from the enzyme.</text>
</comment>
<dbReference type="PANTHER" id="PTHR11964">
    <property type="entry name" value="S-ADENOSYLMETHIONINE SYNTHETASE"/>
    <property type="match status" value="1"/>
</dbReference>
<dbReference type="PIRSF" id="PIRSF000497">
    <property type="entry name" value="MAT"/>
    <property type="match status" value="1"/>
</dbReference>
<dbReference type="Proteomes" id="UP000218702">
    <property type="component" value="Chromosome"/>
</dbReference>
<evidence type="ECO:0000256" key="8">
    <source>
        <dbReference type="ARBA" id="ARBA00022842"/>
    </source>
</evidence>
<keyword evidence="6 10" id="KW-0547">Nucleotide-binding</keyword>
<keyword evidence="9 10" id="KW-0630">Potassium</keyword>
<dbReference type="HAMAP" id="MF_00086">
    <property type="entry name" value="S_AdoMet_synth1"/>
    <property type="match status" value="1"/>
</dbReference>
<evidence type="ECO:0000256" key="12">
    <source>
        <dbReference type="RuleBase" id="RU004462"/>
    </source>
</evidence>
<sequence>MKTFFQEEIPLSRRYLFTSESVTEGHPDKICDQISDTIIDALLAEDPNSRVAAEVVVNTGLVLITGEITTKAHVNYVNLARKKIAEIGYTDADNGFSADSASVLIALDEQSADIAQGVNIAKEARTEDSEELFDKIGAGDQGIMFGFACNETPELMPLPISLAHRIARRLAGVRKAGILPYLRPDGKTQVTVVYEDGKPVGIDTILISTQHTATIGDISDDAGVQAKIKADLWAEVVEPIFGDITVKPSEATKFLVNPTGKFVIGGPQGDSGLTGRKIIVDTYGGYSRHGGGAFSGKDPTKVDRSAAYAARYAAKNIVAAGLAEKCEVQLSYAIGVARPVSIFVDTFGTGKVDDEILLNLVKDNFELRPAGIIHVFNLRNLPSERGGRFYQDVAAYGHLGRTDLDLPWEHTDKVDVLKKAAFA</sequence>
<dbReference type="EC" id="2.5.1.6" evidence="10"/>
<evidence type="ECO:0000313" key="16">
    <source>
        <dbReference type="EMBL" id="BAZ84542.1"/>
    </source>
</evidence>
<comment type="cofactor">
    <cofactor evidence="10">
        <name>K(+)</name>
        <dbReference type="ChEBI" id="CHEBI:29103"/>
    </cofactor>
    <text evidence="10">Binds 1 potassium ion per subunit.</text>
</comment>
<comment type="similarity">
    <text evidence="2 10 12">Belongs to the AdoMet synthase family.</text>
</comment>
<evidence type="ECO:0000256" key="10">
    <source>
        <dbReference type="HAMAP-Rule" id="MF_00086"/>
    </source>
</evidence>
<evidence type="ECO:0000256" key="7">
    <source>
        <dbReference type="ARBA" id="ARBA00022840"/>
    </source>
</evidence>
<feature type="binding site" description="in other chain" evidence="10">
    <location>
        <begin position="276"/>
        <end position="277"/>
    </location>
    <ligand>
        <name>ATP</name>
        <dbReference type="ChEBI" id="CHEBI:30616"/>
        <note>ligand shared between two neighboring subunits</note>
    </ligand>
</feature>
<feature type="domain" description="S-adenosylmethionine synthetase N-terminal" evidence="13">
    <location>
        <begin position="15"/>
        <end position="112"/>
    </location>
</feature>
<organism evidence="16 17">
    <name type="scientific">Dolichospermum compactum NIES-806</name>
    <dbReference type="NCBI Taxonomy" id="1973481"/>
    <lineage>
        <taxon>Bacteria</taxon>
        <taxon>Bacillati</taxon>
        <taxon>Cyanobacteriota</taxon>
        <taxon>Cyanophyceae</taxon>
        <taxon>Nostocales</taxon>
        <taxon>Aphanizomenonaceae</taxon>
        <taxon>Dolichospermum</taxon>
        <taxon>Dolichospermum compactum</taxon>
    </lineage>
</organism>
<feature type="region of interest" description="Flexible loop" evidence="10">
    <location>
        <begin position="110"/>
        <end position="120"/>
    </location>
</feature>
<evidence type="ECO:0000256" key="4">
    <source>
        <dbReference type="ARBA" id="ARBA00022679"/>
    </source>
</evidence>
<keyword evidence="3 10" id="KW-0554">One-carbon metabolism</keyword>
<reference evidence="16 17" key="1">
    <citation type="submission" date="2017-06" db="EMBL/GenBank/DDBJ databases">
        <title>Genome sequencing of cyanobaciteial culture collection at National Institute for Environmental Studies (NIES).</title>
        <authorList>
            <person name="Hirose Y."/>
            <person name="Shimura Y."/>
            <person name="Fujisawa T."/>
            <person name="Nakamura Y."/>
            <person name="Kawachi M."/>
        </authorList>
    </citation>
    <scope>NUCLEOTIDE SEQUENCE [LARGE SCALE GENOMIC DNA]</scope>
    <source>
        <strain evidence="16 17">NIES-806</strain>
    </source>
</reference>
<evidence type="ECO:0000256" key="9">
    <source>
        <dbReference type="ARBA" id="ARBA00022958"/>
    </source>
</evidence>
<keyword evidence="4 10" id="KW-0808">Transferase</keyword>
<comment type="subunit">
    <text evidence="10">Homotetramer; dimer of dimers.</text>
</comment>
<evidence type="ECO:0000259" key="14">
    <source>
        <dbReference type="Pfam" id="PF02772"/>
    </source>
</evidence>
<dbReference type="GO" id="GO:0006556">
    <property type="term" value="P:S-adenosylmethionine biosynthetic process"/>
    <property type="evidence" value="ECO:0007669"/>
    <property type="project" value="UniProtKB-UniRule"/>
</dbReference>
<dbReference type="PROSITE" id="PS00376">
    <property type="entry name" value="ADOMET_SYNTHASE_1"/>
    <property type="match status" value="1"/>
</dbReference>
<proteinExistence type="inferred from homology"/>
<dbReference type="Pfam" id="PF02773">
    <property type="entry name" value="S-AdoMet_synt_C"/>
    <property type="match status" value="1"/>
</dbReference>
<dbReference type="Pfam" id="PF02772">
    <property type="entry name" value="S-AdoMet_synt_M"/>
    <property type="match status" value="1"/>
</dbReference>
<keyword evidence="5 10" id="KW-0479">Metal-binding</keyword>
<feature type="domain" description="S-adenosylmethionine synthetase C-terminal" evidence="15">
    <location>
        <begin position="264"/>
        <end position="409"/>
    </location>
</feature>
<keyword evidence="17" id="KW-1185">Reference proteome</keyword>
<evidence type="ECO:0000256" key="3">
    <source>
        <dbReference type="ARBA" id="ARBA00022563"/>
    </source>
</evidence>
<feature type="binding site" description="in other chain" evidence="10">
    <location>
        <begin position="261"/>
        <end position="262"/>
    </location>
    <ligand>
        <name>ATP</name>
        <dbReference type="ChEBI" id="CHEBI:30616"/>
        <note>ligand shared between two neighboring subunits</note>
    </ligand>
</feature>
<evidence type="ECO:0000259" key="13">
    <source>
        <dbReference type="Pfam" id="PF00438"/>
    </source>
</evidence>
<dbReference type="NCBIfam" id="TIGR01034">
    <property type="entry name" value="metK"/>
    <property type="match status" value="1"/>
</dbReference>
<feature type="binding site" evidence="10">
    <location>
        <position position="270"/>
    </location>
    <ligand>
        <name>ATP</name>
        <dbReference type="ChEBI" id="CHEBI:30616"/>
        <note>ligand shared between two neighboring subunits</note>
    </ligand>
</feature>
<dbReference type="InterPro" id="IPR022631">
    <property type="entry name" value="ADOMET_SYNTHASE_CS"/>
</dbReference>
<feature type="binding site" evidence="10">
    <location>
        <position position="293"/>
    </location>
    <ligand>
        <name>ATP</name>
        <dbReference type="ChEBI" id="CHEBI:30616"/>
        <note>ligand shared between two neighboring subunits</note>
    </ligand>
</feature>
<dbReference type="GO" id="GO:0005524">
    <property type="term" value="F:ATP binding"/>
    <property type="evidence" value="ECO:0007669"/>
    <property type="project" value="UniProtKB-UniRule"/>
</dbReference>